<dbReference type="PRINTS" id="PR00598">
    <property type="entry name" value="HTHMARR"/>
</dbReference>
<dbReference type="InParanoid" id="A0A3N1HQ20"/>
<dbReference type="Gene3D" id="1.10.10.10">
    <property type="entry name" value="Winged helix-like DNA-binding domain superfamily/Winged helix DNA-binding domain"/>
    <property type="match status" value="1"/>
</dbReference>
<dbReference type="PANTHER" id="PTHR33164:SF57">
    <property type="entry name" value="MARR-FAMILY TRANSCRIPTIONAL REGULATOR"/>
    <property type="match status" value="1"/>
</dbReference>
<dbReference type="Pfam" id="PF12802">
    <property type="entry name" value="MarR_2"/>
    <property type="match status" value="1"/>
</dbReference>
<evidence type="ECO:0000259" key="2">
    <source>
        <dbReference type="PROSITE" id="PS50995"/>
    </source>
</evidence>
<feature type="region of interest" description="Disordered" evidence="1">
    <location>
        <begin position="1"/>
        <end position="25"/>
    </location>
</feature>
<dbReference type="InterPro" id="IPR039422">
    <property type="entry name" value="MarR/SlyA-like"/>
</dbReference>
<dbReference type="GO" id="GO:0003700">
    <property type="term" value="F:DNA-binding transcription factor activity"/>
    <property type="evidence" value="ECO:0007669"/>
    <property type="project" value="InterPro"/>
</dbReference>
<evidence type="ECO:0000256" key="1">
    <source>
        <dbReference type="SAM" id="MobiDB-lite"/>
    </source>
</evidence>
<feature type="domain" description="HTH marR-type" evidence="2">
    <location>
        <begin position="32"/>
        <end position="166"/>
    </location>
</feature>
<accession>A0A3N1HQ20</accession>
<dbReference type="Proteomes" id="UP000276232">
    <property type="component" value="Unassembled WGS sequence"/>
</dbReference>
<dbReference type="GO" id="GO:0006950">
    <property type="term" value="P:response to stress"/>
    <property type="evidence" value="ECO:0007669"/>
    <property type="project" value="TreeGrafter"/>
</dbReference>
<dbReference type="RefSeq" id="WP_199719910.1">
    <property type="nucleotide sequence ID" value="NZ_RJKN01000002.1"/>
</dbReference>
<keyword evidence="4" id="KW-1185">Reference proteome</keyword>
<gene>
    <name evidence="3" type="ORF">EDC03_0659</name>
</gene>
<evidence type="ECO:0000313" key="3">
    <source>
        <dbReference type="EMBL" id="ROP44539.1"/>
    </source>
</evidence>
<protein>
    <submittedName>
        <fullName evidence="3">DNA-binding MarR family transcriptional regulator</fullName>
    </submittedName>
</protein>
<dbReference type="PANTHER" id="PTHR33164">
    <property type="entry name" value="TRANSCRIPTIONAL REGULATOR, MARR FAMILY"/>
    <property type="match status" value="1"/>
</dbReference>
<dbReference type="PROSITE" id="PS50995">
    <property type="entry name" value="HTH_MARR_2"/>
    <property type="match status" value="1"/>
</dbReference>
<evidence type="ECO:0000313" key="4">
    <source>
        <dbReference type="Proteomes" id="UP000276232"/>
    </source>
</evidence>
<dbReference type="InterPro" id="IPR000835">
    <property type="entry name" value="HTH_MarR-typ"/>
</dbReference>
<dbReference type="InterPro" id="IPR036388">
    <property type="entry name" value="WH-like_DNA-bd_sf"/>
</dbReference>
<dbReference type="InterPro" id="IPR036390">
    <property type="entry name" value="WH_DNA-bd_sf"/>
</dbReference>
<dbReference type="AlphaFoldDB" id="A0A3N1HQ20"/>
<keyword evidence="3" id="KW-0238">DNA-binding</keyword>
<reference evidence="3 4" key="1">
    <citation type="journal article" date="2015" name="Stand. Genomic Sci.">
        <title>Genomic Encyclopedia of Bacterial and Archaeal Type Strains, Phase III: the genomes of soil and plant-associated and newly described type strains.</title>
        <authorList>
            <person name="Whitman W.B."/>
            <person name="Woyke T."/>
            <person name="Klenk H.P."/>
            <person name="Zhou Y."/>
            <person name="Lilburn T.G."/>
            <person name="Beck B.J."/>
            <person name="De Vos P."/>
            <person name="Vandamme P."/>
            <person name="Eisen J.A."/>
            <person name="Garrity G."/>
            <person name="Hugenholtz P."/>
            <person name="Kyrpides N.C."/>
        </authorList>
    </citation>
    <scope>NUCLEOTIDE SEQUENCE [LARGE SCALE GENOMIC DNA]</scope>
    <source>
        <strain evidence="3 4">CECT 7306</strain>
    </source>
</reference>
<dbReference type="SMART" id="SM00347">
    <property type="entry name" value="HTH_MARR"/>
    <property type="match status" value="1"/>
</dbReference>
<organism evidence="3 4">
    <name type="scientific">Pseudokineococcus lusitanus</name>
    <dbReference type="NCBI Taxonomy" id="763993"/>
    <lineage>
        <taxon>Bacteria</taxon>
        <taxon>Bacillati</taxon>
        <taxon>Actinomycetota</taxon>
        <taxon>Actinomycetes</taxon>
        <taxon>Kineosporiales</taxon>
        <taxon>Kineosporiaceae</taxon>
        <taxon>Pseudokineococcus</taxon>
    </lineage>
</organism>
<dbReference type="GO" id="GO:0003677">
    <property type="term" value="F:DNA binding"/>
    <property type="evidence" value="ECO:0007669"/>
    <property type="project" value="UniProtKB-KW"/>
</dbReference>
<dbReference type="SUPFAM" id="SSF46785">
    <property type="entry name" value="Winged helix' DNA-binding domain"/>
    <property type="match status" value="1"/>
</dbReference>
<comment type="caution">
    <text evidence="3">The sequence shown here is derived from an EMBL/GenBank/DDBJ whole genome shotgun (WGS) entry which is preliminary data.</text>
</comment>
<sequence>MTAGDAGDAGPGEQGAGPLAGSALSEEHEAAVADMEAQIGLLVRRARLYGRSVTTALDPSLDPAAYGILLRLSSVGAERTTDLAAFLGIGKPTTSRQLTQLVALGLVERTDDPVDRRASLVRLTAEGRERFSVQRDQRRGLMRDRLAEWDVEDVRTLARLLGRFNDV</sequence>
<name>A0A3N1HQ20_9ACTN</name>
<proteinExistence type="predicted"/>
<dbReference type="EMBL" id="RJKN01000002">
    <property type="protein sequence ID" value="ROP44539.1"/>
    <property type="molecule type" value="Genomic_DNA"/>
</dbReference>